<proteinExistence type="evidence at transcript level"/>
<dbReference type="AlphaFoldDB" id="S6BEX2"/>
<organism evidence="1">
    <name type="scientific">Babesia bovis</name>
    <dbReference type="NCBI Taxonomy" id="5865"/>
    <lineage>
        <taxon>Eukaryota</taxon>
        <taxon>Sar</taxon>
        <taxon>Alveolata</taxon>
        <taxon>Apicomplexa</taxon>
        <taxon>Aconoidasida</taxon>
        <taxon>Piroplasmida</taxon>
        <taxon>Babesiidae</taxon>
        <taxon>Babesia</taxon>
    </lineage>
</organism>
<protein>
    <submittedName>
        <fullName evidence="1">Uncharacterized protein</fullName>
    </submittedName>
</protein>
<evidence type="ECO:0000313" key="1">
    <source>
        <dbReference type="EMBL" id="BAN64644.1"/>
    </source>
</evidence>
<name>S6BEX2_BABBO</name>
<sequence length="68" mass="8012">MRHKLKYFDGISIYSCWTKPDARFGLIYNYIGHDSFVNLPMTCLMNISTKVDIPSQRNHLVQLSYTRL</sequence>
<dbReference type="EMBL" id="AK440850">
    <property type="protein sequence ID" value="BAN64644.1"/>
    <property type="molecule type" value="mRNA"/>
</dbReference>
<reference evidence="1" key="1">
    <citation type="journal article" date="2014" name="BMC Genomics">
        <title>The Babesia bovis gene and promoter model: an update from full-length EST analysis.</title>
        <authorList>
            <person name="Yamagishi J."/>
            <person name="Wakaguri H."/>
            <person name="Yokoyama N."/>
            <person name="Yamashita R."/>
            <person name="Suzuki Y."/>
            <person name="Xuan X."/>
            <person name="Igarashi I."/>
        </authorList>
    </citation>
    <scope>NUCLEOTIDE SEQUENCE</scope>
    <source>
        <strain evidence="1">Texas</strain>
    </source>
</reference>
<accession>S6BEX2</accession>